<feature type="transmembrane region" description="Helical" evidence="1">
    <location>
        <begin position="6"/>
        <end position="24"/>
    </location>
</feature>
<dbReference type="EMBL" id="VBOR01000006">
    <property type="protein sequence ID" value="TMQ51550.1"/>
    <property type="molecule type" value="Genomic_DNA"/>
</dbReference>
<name>A0A538SZM9_UNCEI</name>
<accession>A0A538SZM9</accession>
<keyword evidence="1" id="KW-0812">Transmembrane</keyword>
<dbReference type="Proteomes" id="UP000316292">
    <property type="component" value="Unassembled WGS sequence"/>
</dbReference>
<gene>
    <name evidence="2" type="ORF">E6K71_00265</name>
    <name evidence="3" type="ORF">E6K75_08035</name>
</gene>
<dbReference type="AlphaFoldDB" id="A0A538SZM9"/>
<keyword evidence="1" id="KW-1133">Transmembrane helix</keyword>
<comment type="caution">
    <text evidence="3">The sequence shown here is derived from an EMBL/GenBank/DDBJ whole genome shotgun (WGS) entry which is preliminary data.</text>
</comment>
<keyword evidence="1" id="KW-0472">Membrane</keyword>
<proteinExistence type="predicted"/>
<evidence type="ECO:0000256" key="1">
    <source>
        <dbReference type="SAM" id="Phobius"/>
    </source>
</evidence>
<dbReference type="Proteomes" id="UP000320913">
    <property type="component" value="Unassembled WGS sequence"/>
</dbReference>
<evidence type="ECO:0000313" key="4">
    <source>
        <dbReference type="Proteomes" id="UP000316292"/>
    </source>
</evidence>
<sequence length="59" mass="6515">MIAGAGWQDLTAAFATLVAGGWLFRRWLLKRRTKAGCDQCAASMHARMARKPEVRRPAG</sequence>
<evidence type="ECO:0000313" key="2">
    <source>
        <dbReference type="EMBL" id="TMQ51550.1"/>
    </source>
</evidence>
<organism evidence="3 5">
    <name type="scientific">Eiseniibacteriota bacterium</name>
    <dbReference type="NCBI Taxonomy" id="2212470"/>
    <lineage>
        <taxon>Bacteria</taxon>
        <taxon>Candidatus Eiseniibacteriota</taxon>
    </lineage>
</organism>
<protein>
    <recommendedName>
        <fullName evidence="6">FeoB-associated Cys-rich membrane protein</fullName>
    </recommendedName>
</protein>
<evidence type="ECO:0000313" key="5">
    <source>
        <dbReference type="Proteomes" id="UP000320913"/>
    </source>
</evidence>
<evidence type="ECO:0000313" key="3">
    <source>
        <dbReference type="EMBL" id="TMQ56714.1"/>
    </source>
</evidence>
<dbReference type="EMBL" id="VBOV01000193">
    <property type="protein sequence ID" value="TMQ56714.1"/>
    <property type="molecule type" value="Genomic_DNA"/>
</dbReference>
<evidence type="ECO:0008006" key="6">
    <source>
        <dbReference type="Google" id="ProtNLM"/>
    </source>
</evidence>
<reference evidence="4 5" key="1">
    <citation type="journal article" date="2019" name="Nat. Microbiol.">
        <title>Mediterranean grassland soil C-N compound turnover is dependent on rainfall and depth, and is mediated by genomically divergent microorganisms.</title>
        <authorList>
            <person name="Diamond S."/>
            <person name="Andeer P.F."/>
            <person name="Li Z."/>
            <person name="Crits-Christoph A."/>
            <person name="Burstein D."/>
            <person name="Anantharaman K."/>
            <person name="Lane K.R."/>
            <person name="Thomas B.C."/>
            <person name="Pan C."/>
            <person name="Northen T.R."/>
            <person name="Banfield J.F."/>
        </authorList>
    </citation>
    <scope>NUCLEOTIDE SEQUENCE [LARGE SCALE GENOMIC DNA]</scope>
    <source>
        <strain evidence="2">WS_1</strain>
        <strain evidence="3">WS_5</strain>
    </source>
</reference>